<keyword evidence="3" id="KW-0812">Transmembrane</keyword>
<proteinExistence type="predicted"/>
<dbReference type="GO" id="GO:0005783">
    <property type="term" value="C:endoplasmic reticulum"/>
    <property type="evidence" value="ECO:0007669"/>
    <property type="project" value="TreeGrafter"/>
</dbReference>
<evidence type="ECO:0000256" key="1">
    <source>
        <dbReference type="ARBA" id="ARBA00017902"/>
    </source>
</evidence>
<dbReference type="PANTHER" id="PTHR31019:SF1">
    <property type="entry name" value="SMALL INTEGRAL MEMBRANE PROTEIN 14"/>
    <property type="match status" value="1"/>
</dbReference>
<dbReference type="AlphaFoldDB" id="A0A6M2DK10"/>
<keyword evidence="3" id="KW-0472">Membrane</keyword>
<feature type="region of interest" description="Disordered" evidence="2">
    <location>
        <begin position="74"/>
        <end position="98"/>
    </location>
</feature>
<keyword evidence="3" id="KW-1133">Transmembrane helix</keyword>
<sequence length="98" mass="11160">MDPCECIWSHELAMRRLMSILRQGQAYCTDTECIDEFPGAPYSAQPSNFMMLALLFAFAVLMYMFRPNRNRNNEEADMVKNSAALDQDEPPPPPPSVN</sequence>
<reference evidence="4" key="1">
    <citation type="submission" date="2020-03" db="EMBL/GenBank/DDBJ databases">
        <title>Transcriptomic Profiling of the Digestive Tract of the Rat Flea, Xenopsylla cheopis, Following Blood Feeding and Infection with Yersinia pestis.</title>
        <authorList>
            <person name="Bland D.M."/>
            <person name="Martens C.A."/>
            <person name="Virtaneva K."/>
            <person name="Kanakabandi K."/>
            <person name="Long D."/>
            <person name="Rosenke R."/>
            <person name="Saturday G.A."/>
            <person name="Hoyt F.H."/>
            <person name="Bruno D.P."/>
            <person name="Ribeiro J.M.C."/>
            <person name="Hinnebusch J."/>
        </authorList>
    </citation>
    <scope>NUCLEOTIDE SEQUENCE</scope>
</reference>
<dbReference type="InterPro" id="IPR020309">
    <property type="entry name" value="Smim-14"/>
</dbReference>
<name>A0A6M2DK10_XENCH</name>
<dbReference type="PANTHER" id="PTHR31019">
    <property type="entry name" value="SMALL INTEGRAL MEMBRANE PROTEIN 14"/>
    <property type="match status" value="1"/>
</dbReference>
<organism evidence="4">
    <name type="scientific">Xenopsylla cheopis</name>
    <name type="common">Oriental rat flea</name>
    <name type="synonym">Pulex cheopis</name>
    <dbReference type="NCBI Taxonomy" id="163159"/>
    <lineage>
        <taxon>Eukaryota</taxon>
        <taxon>Metazoa</taxon>
        <taxon>Ecdysozoa</taxon>
        <taxon>Arthropoda</taxon>
        <taxon>Hexapoda</taxon>
        <taxon>Insecta</taxon>
        <taxon>Pterygota</taxon>
        <taxon>Neoptera</taxon>
        <taxon>Endopterygota</taxon>
        <taxon>Siphonaptera</taxon>
        <taxon>Pulicidae</taxon>
        <taxon>Xenopsyllinae</taxon>
        <taxon>Xenopsylla</taxon>
    </lineage>
</organism>
<evidence type="ECO:0000313" key="4">
    <source>
        <dbReference type="EMBL" id="NOV46683.1"/>
    </source>
</evidence>
<evidence type="ECO:0000256" key="3">
    <source>
        <dbReference type="SAM" id="Phobius"/>
    </source>
</evidence>
<evidence type="ECO:0000256" key="2">
    <source>
        <dbReference type="SAM" id="MobiDB-lite"/>
    </source>
</evidence>
<dbReference type="EMBL" id="GIIL01002957">
    <property type="protein sequence ID" value="NOV46683.1"/>
    <property type="molecule type" value="Transcribed_RNA"/>
</dbReference>
<protein>
    <recommendedName>
        <fullName evidence="1">Small integral membrane protein 14</fullName>
    </recommendedName>
</protein>
<feature type="transmembrane region" description="Helical" evidence="3">
    <location>
        <begin position="47"/>
        <end position="65"/>
    </location>
</feature>
<accession>A0A6M2DK10</accession>
<dbReference type="Pfam" id="PF11027">
    <property type="entry name" value="DUF2615"/>
    <property type="match status" value="1"/>
</dbReference>